<feature type="transmembrane region" description="Helical" evidence="5">
    <location>
        <begin position="55"/>
        <end position="78"/>
    </location>
</feature>
<evidence type="ECO:0000313" key="7">
    <source>
        <dbReference type="Proteomes" id="UP000092950"/>
    </source>
</evidence>
<accession>A0ABN4RV32</accession>
<organism evidence="6 7">
    <name type="scientific">Bordetella pseudohinzii</name>
    <dbReference type="NCBI Taxonomy" id="1331258"/>
    <lineage>
        <taxon>Bacteria</taxon>
        <taxon>Pseudomonadati</taxon>
        <taxon>Pseudomonadota</taxon>
        <taxon>Betaproteobacteria</taxon>
        <taxon>Burkholderiales</taxon>
        <taxon>Alcaligenaceae</taxon>
        <taxon>Bordetella</taxon>
    </lineage>
</organism>
<keyword evidence="4 5" id="KW-0472">Membrane</keyword>
<feature type="transmembrane region" description="Helical" evidence="5">
    <location>
        <begin position="227"/>
        <end position="246"/>
    </location>
</feature>
<proteinExistence type="predicted"/>
<gene>
    <name evidence="6" type="ORF">BBN53_16940</name>
</gene>
<evidence type="ECO:0008006" key="8">
    <source>
        <dbReference type="Google" id="ProtNLM"/>
    </source>
</evidence>
<keyword evidence="7" id="KW-1185">Reference proteome</keyword>
<feature type="transmembrane region" description="Helical" evidence="5">
    <location>
        <begin position="117"/>
        <end position="144"/>
    </location>
</feature>
<feature type="transmembrane region" description="Helical" evidence="5">
    <location>
        <begin position="165"/>
        <end position="183"/>
    </location>
</feature>
<dbReference type="InterPro" id="IPR059112">
    <property type="entry name" value="CysZ/EI24"/>
</dbReference>
<dbReference type="EMBL" id="CP016440">
    <property type="protein sequence ID" value="ANY17413.1"/>
    <property type="molecule type" value="Genomic_DNA"/>
</dbReference>
<evidence type="ECO:0000313" key="6">
    <source>
        <dbReference type="EMBL" id="ANY17413.1"/>
    </source>
</evidence>
<dbReference type="Proteomes" id="UP000092950">
    <property type="component" value="Chromosome"/>
</dbReference>
<keyword evidence="2 5" id="KW-0812">Transmembrane</keyword>
<comment type="subcellular location">
    <subcellularLocation>
        <location evidence="1">Membrane</location>
        <topology evidence="1">Multi-pass membrane protein</topology>
    </subcellularLocation>
</comment>
<evidence type="ECO:0000256" key="4">
    <source>
        <dbReference type="ARBA" id="ARBA00023136"/>
    </source>
</evidence>
<keyword evidence="3 5" id="KW-1133">Transmembrane helix</keyword>
<evidence type="ECO:0000256" key="5">
    <source>
        <dbReference type="SAM" id="Phobius"/>
    </source>
</evidence>
<name>A0ABN4RV32_9BORD</name>
<reference evidence="6 7" key="1">
    <citation type="submission" date="2016-07" db="EMBL/GenBank/DDBJ databases">
        <title>Complete genome sequences of Bordetella pseudohinzii.</title>
        <authorList>
            <person name="Spilker T."/>
            <person name="Darrah R."/>
            <person name="LiPuma J.J."/>
        </authorList>
    </citation>
    <scope>NUCLEOTIDE SEQUENCE [LARGE SCALE GENOMIC DNA]</scope>
    <source>
        <strain evidence="6 7">HI4681</strain>
    </source>
</reference>
<dbReference type="Pfam" id="PF07264">
    <property type="entry name" value="EI24"/>
    <property type="match status" value="1"/>
</dbReference>
<evidence type="ECO:0000256" key="2">
    <source>
        <dbReference type="ARBA" id="ARBA00022692"/>
    </source>
</evidence>
<protein>
    <recommendedName>
        <fullName evidence="8">CysZ-like protein</fullName>
    </recommendedName>
</protein>
<evidence type="ECO:0000256" key="3">
    <source>
        <dbReference type="ARBA" id="ARBA00022989"/>
    </source>
</evidence>
<sequence>MWANRSVFDYHTRHAFLPAAPMTFPSQPPASAASTGADVARAFKRALVSQMHPNMLFAVLLPFLIALVGAILLLWLFWTPLTDWLRVEASQWEMVNRVDDWLVTVGLFSLKLYLVPLLAAAILLPVSGILGLAIAAVFVMPLVLRHVSKREYAGLSRLGRNATVVSVWNAIWVSVIFALGWLLTLPFWLVPPMALLLSVFWWAFAFSRMLRVDAIVEHASPEERRWLLARNNIGFWIIGLICALLNLLPPAWIILPVYSSLVYAHYGLDSLQRLRARQPLVIDN</sequence>
<feature type="transmembrane region" description="Helical" evidence="5">
    <location>
        <begin position="189"/>
        <end position="206"/>
    </location>
</feature>
<evidence type="ECO:0000256" key="1">
    <source>
        <dbReference type="ARBA" id="ARBA00004141"/>
    </source>
</evidence>